<dbReference type="EMBL" id="AEWV01000045">
    <property type="protein sequence ID" value="EGC16202.1"/>
    <property type="molecule type" value="Genomic_DNA"/>
</dbReference>
<evidence type="ECO:0000313" key="2">
    <source>
        <dbReference type="Proteomes" id="UP000004088"/>
    </source>
</evidence>
<evidence type="ECO:0000313" key="1">
    <source>
        <dbReference type="EMBL" id="EGC16202.1"/>
    </source>
</evidence>
<protein>
    <submittedName>
        <fullName evidence="1">Uncharacterized protein</fullName>
    </submittedName>
</protein>
<name>F0F2M5_9NEIS</name>
<gene>
    <name evidence="1" type="ORF">HMPREF9098_2371</name>
</gene>
<sequence length="96" mass="11150">MSSQKTAIVPKIRNTTSDYNNIFYTLFRQIPVDLNAKTHKICRLSHFQDDCSLPKSLKSDKKHIKISQDYMVKVQAACVFPRIKHMTRLPTNVKID</sequence>
<comment type="caution">
    <text evidence="1">The sequence shown here is derived from an EMBL/GenBank/DDBJ whole genome shotgun (WGS) entry which is preliminary data.</text>
</comment>
<organism evidence="1 2">
    <name type="scientific">Kingella denitrificans ATCC 33394</name>
    <dbReference type="NCBI Taxonomy" id="888741"/>
    <lineage>
        <taxon>Bacteria</taxon>
        <taxon>Pseudomonadati</taxon>
        <taxon>Pseudomonadota</taxon>
        <taxon>Betaproteobacteria</taxon>
        <taxon>Neisseriales</taxon>
        <taxon>Neisseriaceae</taxon>
        <taxon>Kingella</taxon>
    </lineage>
</organism>
<keyword evidence="2" id="KW-1185">Reference proteome</keyword>
<dbReference type="Proteomes" id="UP000004088">
    <property type="component" value="Unassembled WGS sequence"/>
</dbReference>
<accession>F0F2M5</accession>
<dbReference type="AlphaFoldDB" id="F0F2M5"/>
<reference evidence="1 2" key="1">
    <citation type="submission" date="2011-01" db="EMBL/GenBank/DDBJ databases">
        <authorList>
            <person name="Muzny D."/>
            <person name="Qin X."/>
            <person name="Deng J."/>
            <person name="Jiang H."/>
            <person name="Liu Y."/>
            <person name="Qu J."/>
            <person name="Song X.-Z."/>
            <person name="Zhang L."/>
            <person name="Thornton R."/>
            <person name="Coyle M."/>
            <person name="Francisco L."/>
            <person name="Jackson L."/>
            <person name="Javaid M."/>
            <person name="Korchina V."/>
            <person name="Kovar C."/>
            <person name="Mata R."/>
            <person name="Mathew T."/>
            <person name="Ngo R."/>
            <person name="Nguyen L."/>
            <person name="Nguyen N."/>
            <person name="Okwuonu G."/>
            <person name="Ongeri F."/>
            <person name="Pham C."/>
            <person name="Simmons D."/>
            <person name="Wilczek-Boney K."/>
            <person name="Hale W."/>
            <person name="Jakkamsetti A."/>
            <person name="Pham P."/>
            <person name="Ruth R."/>
            <person name="San Lucas F."/>
            <person name="Warren J."/>
            <person name="Zhang J."/>
            <person name="Zhao Z."/>
            <person name="Zhou C."/>
            <person name="Zhu D."/>
            <person name="Lee S."/>
            <person name="Bess C."/>
            <person name="Blankenburg K."/>
            <person name="Forbes L."/>
            <person name="Fu Q."/>
            <person name="Gubbala S."/>
            <person name="Hirani K."/>
            <person name="Jayaseelan J.C."/>
            <person name="Lara F."/>
            <person name="Munidasa M."/>
            <person name="Palculict T."/>
            <person name="Patil S."/>
            <person name="Pu L.-L."/>
            <person name="Saada N."/>
            <person name="Tang L."/>
            <person name="Weissenberger G."/>
            <person name="Zhu Y."/>
            <person name="Hemphill L."/>
            <person name="Shang Y."/>
            <person name="Youmans B."/>
            <person name="Ayvaz T."/>
            <person name="Ross M."/>
            <person name="Santibanez J."/>
            <person name="Aqrawi P."/>
            <person name="Gross S."/>
            <person name="Joshi V."/>
            <person name="Fowler G."/>
            <person name="Nazareth L."/>
            <person name="Reid J."/>
            <person name="Worley K."/>
            <person name="Petrosino J."/>
            <person name="Highlander S."/>
            <person name="Gibbs R."/>
        </authorList>
    </citation>
    <scope>NUCLEOTIDE SEQUENCE [LARGE SCALE GENOMIC DNA]</scope>
    <source>
        <strain evidence="1 2">ATCC 33394</strain>
    </source>
</reference>
<proteinExistence type="predicted"/>
<dbReference type="STRING" id="888741.HMPREF9098_2371"/>
<dbReference type="HOGENOM" id="CLU_2355979_0_0_4"/>